<organism evidence="1 2">
    <name type="scientific">Dendrobium thyrsiflorum</name>
    <name type="common">Pinecone-like raceme dendrobium</name>
    <name type="synonym">Orchid</name>
    <dbReference type="NCBI Taxonomy" id="117978"/>
    <lineage>
        <taxon>Eukaryota</taxon>
        <taxon>Viridiplantae</taxon>
        <taxon>Streptophyta</taxon>
        <taxon>Embryophyta</taxon>
        <taxon>Tracheophyta</taxon>
        <taxon>Spermatophyta</taxon>
        <taxon>Magnoliopsida</taxon>
        <taxon>Liliopsida</taxon>
        <taxon>Asparagales</taxon>
        <taxon>Orchidaceae</taxon>
        <taxon>Epidendroideae</taxon>
        <taxon>Malaxideae</taxon>
        <taxon>Dendrobiinae</taxon>
        <taxon>Dendrobium</taxon>
    </lineage>
</organism>
<proteinExistence type="predicted"/>
<reference evidence="1 2" key="1">
    <citation type="journal article" date="2024" name="Plant Biotechnol. J.">
        <title>Dendrobium thyrsiflorum genome and its molecular insights into genes involved in important horticultural traits.</title>
        <authorList>
            <person name="Chen B."/>
            <person name="Wang J.Y."/>
            <person name="Zheng P.J."/>
            <person name="Li K.L."/>
            <person name="Liang Y.M."/>
            <person name="Chen X.F."/>
            <person name="Zhang C."/>
            <person name="Zhao X."/>
            <person name="He X."/>
            <person name="Zhang G.Q."/>
            <person name="Liu Z.J."/>
            <person name="Xu Q."/>
        </authorList>
    </citation>
    <scope>NUCLEOTIDE SEQUENCE [LARGE SCALE GENOMIC DNA]</scope>
    <source>
        <strain evidence="1">GZMU011</strain>
    </source>
</reference>
<name>A0ABD0VMM9_DENTH</name>
<dbReference type="PANTHER" id="PTHR47851">
    <property type="entry name" value="OS06G0588700 PROTEIN-RELATED"/>
    <property type="match status" value="1"/>
</dbReference>
<protein>
    <submittedName>
        <fullName evidence="1">Uncharacterized protein</fullName>
    </submittedName>
</protein>
<keyword evidence="2" id="KW-1185">Reference proteome</keyword>
<dbReference type="Proteomes" id="UP001552299">
    <property type="component" value="Unassembled WGS sequence"/>
</dbReference>
<comment type="caution">
    <text evidence="1">The sequence shown here is derived from an EMBL/GenBank/DDBJ whole genome shotgun (WGS) entry which is preliminary data.</text>
</comment>
<dbReference type="EMBL" id="JANQDX010000003">
    <property type="protein sequence ID" value="KAL0926305.1"/>
    <property type="molecule type" value="Genomic_DNA"/>
</dbReference>
<gene>
    <name evidence="1" type="ORF">M5K25_002521</name>
</gene>
<accession>A0ABD0VMM9</accession>
<evidence type="ECO:0000313" key="1">
    <source>
        <dbReference type="EMBL" id="KAL0926305.1"/>
    </source>
</evidence>
<evidence type="ECO:0000313" key="2">
    <source>
        <dbReference type="Proteomes" id="UP001552299"/>
    </source>
</evidence>
<dbReference type="PANTHER" id="PTHR47851:SF5">
    <property type="entry name" value="MYB_SANT-LIKE DOMAIN-CONTAINING PROTEIN"/>
    <property type="match status" value="1"/>
</dbReference>
<sequence length="353" mass="39799">MVAPGKDLSRLLRSSSLLLGGSKGIFISIKSRFSACFRRNQKELDFLPASGGSKRSQDSLPYLGWWKEFCKSFSILLWEQKESHYFVFSAIPGGEAPGSRCRILMPIWNGTNYGLFRLQTLFKNLKLEITLVAWFAGFGEGSHYFSGIRRVVPAARKFRFNGIPPELEEKLEIMFSRIVATGDNVWIPNSGILPSELRTEQHNSSEEDDLHDDDPQVEISNGEEATFTTASQRFQSSATFVKGKRAKTVKLTGKQLFVNHIESLVNAAQSVSSSIAMSSTPRRTVTILDAVTEISGIPEIYDDLEFYEFAIEFLKDKDSRESFMGMPSAIEMNELRDNIAMQLYNFCRCANEM</sequence>
<dbReference type="AlphaFoldDB" id="A0ABD0VMM9"/>